<keyword evidence="2" id="KW-0548">Nucleotidyltransferase</keyword>
<keyword evidence="1" id="KW-0808">Transferase</keyword>
<dbReference type="RefSeq" id="WP_071960841.1">
    <property type="nucleotide sequence ID" value="NZ_CP018025.1"/>
</dbReference>
<keyword evidence="4" id="KW-0239">DNA-directed DNA polymerase</keyword>
<dbReference type="SMART" id="SM00481">
    <property type="entry name" value="POLIIIAc"/>
    <property type="match status" value="1"/>
</dbReference>
<evidence type="ECO:0000256" key="3">
    <source>
        <dbReference type="ARBA" id="ARBA00022705"/>
    </source>
</evidence>
<evidence type="ECO:0000256" key="4">
    <source>
        <dbReference type="ARBA" id="ARBA00022932"/>
    </source>
</evidence>
<dbReference type="GO" id="GO:0003887">
    <property type="term" value="F:DNA-directed DNA polymerase activity"/>
    <property type="evidence" value="ECO:0007669"/>
    <property type="project" value="UniProtKB-KW"/>
</dbReference>
<geneLocation type="plasmid" evidence="8">
    <name>pamcp48-600</name>
</geneLocation>
<dbReference type="EMBL" id="CP018025">
    <property type="protein sequence ID" value="APD92228.1"/>
    <property type="molecule type" value="Genomic_DNA"/>
</dbReference>
<evidence type="ECO:0000256" key="2">
    <source>
        <dbReference type="ARBA" id="ARBA00022695"/>
    </source>
</evidence>
<dbReference type="Gene3D" id="3.20.20.140">
    <property type="entry name" value="Metal-dependent hydrolases"/>
    <property type="match status" value="1"/>
</dbReference>
<keyword evidence="3" id="KW-0235">DNA replication</keyword>
<organism evidence="7 8">
    <name type="scientific">Alteromonas mediterranea</name>
    <dbReference type="NCBI Taxonomy" id="314275"/>
    <lineage>
        <taxon>Bacteria</taxon>
        <taxon>Pseudomonadati</taxon>
        <taxon>Pseudomonadota</taxon>
        <taxon>Gammaproteobacteria</taxon>
        <taxon>Alteromonadales</taxon>
        <taxon>Alteromonadaceae</taxon>
        <taxon>Alteromonas/Salinimonas group</taxon>
        <taxon>Alteromonas</taxon>
    </lineage>
</organism>
<dbReference type="Pfam" id="PF17657">
    <property type="entry name" value="DNA_pol3_finger"/>
    <property type="match status" value="1"/>
</dbReference>
<dbReference type="PANTHER" id="PTHR32294">
    <property type="entry name" value="DNA POLYMERASE III SUBUNIT ALPHA"/>
    <property type="match status" value="1"/>
</dbReference>
<dbReference type="GO" id="GO:0006260">
    <property type="term" value="P:DNA replication"/>
    <property type="evidence" value="ECO:0007669"/>
    <property type="project" value="UniProtKB-KW"/>
</dbReference>
<dbReference type="Pfam" id="PF07733">
    <property type="entry name" value="DNA_pol3_alpha"/>
    <property type="match status" value="1"/>
</dbReference>
<dbReference type="Pfam" id="PF02811">
    <property type="entry name" value="PHP"/>
    <property type="match status" value="1"/>
</dbReference>
<protein>
    <recommendedName>
        <fullName evidence="6">Polymerase/histidinol phosphatase N-terminal domain-containing protein</fullName>
    </recommendedName>
</protein>
<dbReference type="InterPro" id="IPR011708">
    <property type="entry name" value="DNA_pol3_alpha_NTPase_dom"/>
</dbReference>
<proteinExistence type="predicted"/>
<dbReference type="InterPro" id="IPR004805">
    <property type="entry name" value="DnaE2/DnaE/PolC"/>
</dbReference>
<name>A0AAC9JEG3_9ALTE</name>
<dbReference type="GO" id="GO:0008408">
    <property type="term" value="F:3'-5' exonuclease activity"/>
    <property type="evidence" value="ECO:0007669"/>
    <property type="project" value="InterPro"/>
</dbReference>
<accession>A0AAC9JEG3</accession>
<feature type="domain" description="Polymerase/histidinol phosphatase N-terminal" evidence="6">
    <location>
        <begin position="2"/>
        <end position="69"/>
    </location>
</feature>
<evidence type="ECO:0000259" key="6">
    <source>
        <dbReference type="SMART" id="SM00481"/>
    </source>
</evidence>
<evidence type="ECO:0000256" key="5">
    <source>
        <dbReference type="SAM" id="MobiDB-lite"/>
    </source>
</evidence>
<dbReference type="InterPro" id="IPR040982">
    <property type="entry name" value="DNA_pol3_finger"/>
</dbReference>
<evidence type="ECO:0000313" key="8">
    <source>
        <dbReference type="Proteomes" id="UP000182101"/>
    </source>
</evidence>
<dbReference type="InterPro" id="IPR003141">
    <property type="entry name" value="Pol/His_phosphatase_N"/>
</dbReference>
<evidence type="ECO:0000313" key="7">
    <source>
        <dbReference type="EMBL" id="APD92228.1"/>
    </source>
</evidence>
<dbReference type="PANTHER" id="PTHR32294:SF5">
    <property type="entry name" value="DNA POLYMERASE III POLC-TYPE"/>
    <property type="match status" value="1"/>
</dbReference>
<gene>
    <name evidence="7" type="ORF">BM524_20140</name>
</gene>
<evidence type="ECO:0000256" key="1">
    <source>
        <dbReference type="ARBA" id="ARBA00022679"/>
    </source>
</evidence>
<reference evidence="7 8" key="1">
    <citation type="submission" date="2016-11" db="EMBL/GenBank/DDBJ databases">
        <title>Networking in microbes: conjugative elements and plasmids in the genus Alteromonas.</title>
        <authorList>
            <person name="Lopez-Perez M."/>
            <person name="Ramon-Marco N."/>
            <person name="Rodriguez-Valera F."/>
        </authorList>
    </citation>
    <scope>NUCLEOTIDE SEQUENCE [LARGE SCALE GENOMIC DNA]</scope>
    <source>
        <strain evidence="7 8">CP48</strain>
        <plasmid evidence="8">pamcp48-600</plasmid>
    </source>
</reference>
<dbReference type="InterPro" id="IPR004013">
    <property type="entry name" value="PHP_dom"/>
</dbReference>
<sequence>MLPLITRTRNSFGRSLQDYKDVVDRAVQMGAPSVAITDVHNLSAVPAFLEYCKEKSIHGIAGMTLNVSNGDDINGELVLLAKGNDGLQALTDLHHVIGDVGDDSKFNSARYLSWQNLIAGDYDKALKHCVALDGFPGSLCESLMQSQNKMMVANDIQEAFDDPRSLLSTLRYRFSPDDYLGVKPIGQSSALASVLSSTPDGDGHIRQRPSCAVEVLVGYAKNEAQLNQSKALLAFYSKDYLEKKISGNNPEEAHKKITRVINKKYANFHLASAGEQYQPSPTNFIDAETIIKRCPSPTNILRRGVEFDVFGDGTLIFEEKVRTLWSEFKEFLPPEEVANYQKALIEEVKTVKNSGFENYYINIFKFYALAKENANDMMLRGSGVGSLVFYMAGISAVDPVKEGLLYSRFLSPFREEDPDADMDIAYPGEMLSAMRDGRAGESFGTIMSYIGVKSLEIRFNIAKSALVDYYDMSPENKAAAERFTKMFIKRIDREKSDLSVWLEKSWINLPEDVRTSPVARALVGIAENMGDARISANRSSTGVVLSNAGFNHYPQIDAKENPWPSIAYDKKELEPIGLVKYDFLANRHLTRNVNALRAAGLPSDKKVSVHDPVANYVFSRGALLGLTQMNGFMAPKIFEQVKPRNFYEISAMSAMLRDGGDPKFQEIIDQYVQGKQNPEGVKLPDVAKPILSETYGSLYYEEQLLKLMVDIGGLTMEVADRLRSGIKKKKYERIDEMRGPFIEGAMRKSGISEEDATTLYGLVEAKRGRFLFSKAHSMAYAALCMKEVWTKANHPAEFYAECLMDKRFIPSKFLSVTEVKEDDADVTAKMVNRIATMLHDWKKINRPSKGVDNDAAKRFISCVGNIAVRDIAHKDRNTARNYDTLKSAFDQYIDMGGFDFIIPEGSDRNALKAHNMTVFSDVNAKVINISAPKTSNSTKGRPVENAPGNGNVSQIQVDGENEPALNRRGKRYLNYQDFKSVPFPSMLEFLHNERMLTLTETREDGGGRAVYHFSYEDDKGNAHHEKVKAISTDPAKMGEYSAPIAKAMFQGGSKNQTSLTSQELFYYIVSIKHKEGWPEPVMKEGSSRFFEMTYDKEDKDSANNKQNQAFTRAAHKLIIDSSFPLHDEQSMGIVTRREMFEPSAPVINDKFLFKSAREKSEAHIEKLFEKSRSIPRREIELQMADGSLSASKSWSDNWITPKGKKAFRKTSLEPLSNHRLVSDTIPLYAMQPNPGVGIAEGGHQRFFFNASKGRAGKMDLNRTTKNKRGAVCGRIQQGAETLWLTEATIDTFSFNELQLKIQEMKARRPDMQKVAFAEPNSLSVRSAGMAEVFIEQLLSIKVIKPKSDSDPVDFYEVTKDTLPKDMADGTKESIVEWFSERTVHWYSDGTDLDHEAKTKLATLMQAAGMSEAQIKKAIVTHVKNGNDSASFSIQNIFKNNINSEKDSFLCALNLDNWLNCCGLDVIKDENGVYRAGDKNNDVKKGPNFLSMTETEKRDVQRKLQSKFQTLTGARSIGMALDADIKNGVPGAGRIDAQITADVCRLIGIPVGMFMPEPKPGRTYDINGSVISTPKDAEGNDEGLKDHNDYLMFITELEKAGGQNAADEVLMEYASALVKPKLTISIPAPTARVNNVIR</sequence>
<dbReference type="Proteomes" id="UP000182101">
    <property type="component" value="Plasmid pAMCP48-600"/>
</dbReference>
<feature type="region of interest" description="Disordered" evidence="5">
    <location>
        <begin position="933"/>
        <end position="956"/>
    </location>
</feature>
<keyword evidence="7" id="KW-0614">Plasmid</keyword>